<name>A0A7Y0BP76_9SPHN</name>
<dbReference type="EMBL" id="JABBGM010000003">
    <property type="protein sequence ID" value="NML93933.1"/>
    <property type="molecule type" value="Genomic_DNA"/>
</dbReference>
<dbReference type="Proteomes" id="UP000583556">
    <property type="component" value="Unassembled WGS sequence"/>
</dbReference>
<dbReference type="InterPro" id="IPR013767">
    <property type="entry name" value="PAS_fold"/>
</dbReference>
<dbReference type="AlphaFoldDB" id="A0A7Y0BP76"/>
<evidence type="ECO:0000256" key="1">
    <source>
        <dbReference type="ARBA" id="ARBA00000085"/>
    </source>
</evidence>
<dbReference type="EC" id="2.7.13.3" evidence="2"/>
<dbReference type="Gene3D" id="3.30.565.10">
    <property type="entry name" value="Histidine kinase-like ATPase, C-terminal domain"/>
    <property type="match status" value="1"/>
</dbReference>
<comment type="catalytic activity">
    <reaction evidence="1">
        <text>ATP + protein L-histidine = ADP + protein N-phospho-L-histidine.</text>
        <dbReference type="EC" id="2.7.13.3"/>
    </reaction>
</comment>
<keyword evidence="4" id="KW-0808">Transferase</keyword>
<evidence type="ECO:0000313" key="10">
    <source>
        <dbReference type="Proteomes" id="UP000583556"/>
    </source>
</evidence>
<reference evidence="9 10" key="1">
    <citation type="submission" date="2020-04" db="EMBL/GenBank/DDBJ databases">
        <title>Novosphingobium sp. TW-4 isolated from soil.</title>
        <authorList>
            <person name="Dahal R.H."/>
            <person name="Chaudhary D.K."/>
        </authorList>
    </citation>
    <scope>NUCLEOTIDE SEQUENCE [LARGE SCALE GENOMIC DNA]</scope>
    <source>
        <strain evidence="9 10">TW-4</strain>
    </source>
</reference>
<evidence type="ECO:0000256" key="2">
    <source>
        <dbReference type="ARBA" id="ARBA00012438"/>
    </source>
</evidence>
<evidence type="ECO:0000313" key="9">
    <source>
        <dbReference type="EMBL" id="NML93933.1"/>
    </source>
</evidence>
<proteinExistence type="predicted"/>
<keyword evidence="6" id="KW-0418">Kinase</keyword>
<organism evidence="9 10">
    <name type="scientific">Novosphingobium olei</name>
    <dbReference type="NCBI Taxonomy" id="2728851"/>
    <lineage>
        <taxon>Bacteria</taxon>
        <taxon>Pseudomonadati</taxon>
        <taxon>Pseudomonadota</taxon>
        <taxon>Alphaproteobacteria</taxon>
        <taxon>Sphingomonadales</taxon>
        <taxon>Sphingomonadaceae</taxon>
        <taxon>Novosphingobium</taxon>
    </lineage>
</organism>
<dbReference type="Gene3D" id="3.30.450.20">
    <property type="entry name" value="PAS domain"/>
    <property type="match status" value="1"/>
</dbReference>
<evidence type="ECO:0000256" key="7">
    <source>
        <dbReference type="ARBA" id="ARBA00022840"/>
    </source>
</evidence>
<accession>A0A7Y0BP76</accession>
<dbReference type="SMART" id="SM00911">
    <property type="entry name" value="HWE_HK"/>
    <property type="match status" value="1"/>
</dbReference>
<protein>
    <recommendedName>
        <fullName evidence="2">histidine kinase</fullName>
        <ecNumber evidence="2">2.7.13.3</ecNumber>
    </recommendedName>
</protein>
<evidence type="ECO:0000259" key="8">
    <source>
        <dbReference type="PROSITE" id="PS50112"/>
    </source>
</evidence>
<gene>
    <name evidence="9" type="ORF">HHL27_09655</name>
</gene>
<evidence type="ECO:0000256" key="6">
    <source>
        <dbReference type="ARBA" id="ARBA00022777"/>
    </source>
</evidence>
<sequence>MQASIQLRDIFEALGDGVFVANAQGRYLEVNPAGCRMLGYTLEEFRTLTLVDVVDPGELARLDAVVTEMADMQIHRSEWLFRRKDGSTFVGELVGGQLPDGRLQSIVRDVTERREREEFERTLRREAAHRTKNVLAVVQAILKQSQRSRPDDFVGGFEERMRGLVLSHDLFVRGEWAQVDLVDLVTAQMQPFGGAAGTQIAIQGPSVSMGPAAAQALGLALHELGTNAVKYGALSVDTGRVDIAWRIEDGAKGPELRMTWREIGGPQVTAPERTGFGSALIGKLTQRSLRGETCMSFAPTGVQWSLTCELAHLVDA</sequence>
<keyword evidence="7" id="KW-0067">ATP-binding</keyword>
<dbReference type="CDD" id="cd00130">
    <property type="entry name" value="PAS"/>
    <property type="match status" value="1"/>
</dbReference>
<evidence type="ECO:0000256" key="3">
    <source>
        <dbReference type="ARBA" id="ARBA00022553"/>
    </source>
</evidence>
<dbReference type="Pfam" id="PF00989">
    <property type="entry name" value="PAS"/>
    <property type="match status" value="1"/>
</dbReference>
<dbReference type="InterPro" id="IPR000014">
    <property type="entry name" value="PAS"/>
</dbReference>
<evidence type="ECO:0000256" key="5">
    <source>
        <dbReference type="ARBA" id="ARBA00022741"/>
    </source>
</evidence>
<comment type="caution">
    <text evidence="9">The sequence shown here is derived from an EMBL/GenBank/DDBJ whole genome shotgun (WGS) entry which is preliminary data.</text>
</comment>
<dbReference type="Pfam" id="PF07536">
    <property type="entry name" value="HWE_HK"/>
    <property type="match status" value="1"/>
</dbReference>
<dbReference type="InterPro" id="IPR036890">
    <property type="entry name" value="HATPase_C_sf"/>
</dbReference>
<keyword evidence="10" id="KW-1185">Reference proteome</keyword>
<dbReference type="GO" id="GO:0006355">
    <property type="term" value="P:regulation of DNA-templated transcription"/>
    <property type="evidence" value="ECO:0007669"/>
    <property type="project" value="InterPro"/>
</dbReference>
<keyword evidence="5" id="KW-0547">Nucleotide-binding</keyword>
<dbReference type="InterPro" id="IPR011102">
    <property type="entry name" value="Sig_transdc_His_kinase_HWE"/>
</dbReference>
<dbReference type="SMART" id="SM00091">
    <property type="entry name" value="PAS"/>
    <property type="match status" value="1"/>
</dbReference>
<dbReference type="SUPFAM" id="SSF55785">
    <property type="entry name" value="PYP-like sensor domain (PAS domain)"/>
    <property type="match status" value="1"/>
</dbReference>
<dbReference type="NCBIfam" id="TIGR00229">
    <property type="entry name" value="sensory_box"/>
    <property type="match status" value="1"/>
</dbReference>
<dbReference type="PANTHER" id="PTHR41523">
    <property type="entry name" value="TWO-COMPONENT SYSTEM SENSOR PROTEIN"/>
    <property type="match status" value="1"/>
</dbReference>
<dbReference type="GO" id="GO:0004673">
    <property type="term" value="F:protein histidine kinase activity"/>
    <property type="evidence" value="ECO:0007669"/>
    <property type="project" value="UniProtKB-EC"/>
</dbReference>
<feature type="domain" description="PAS" evidence="8">
    <location>
        <begin position="3"/>
        <end position="73"/>
    </location>
</feature>
<evidence type="ECO:0000256" key="4">
    <source>
        <dbReference type="ARBA" id="ARBA00022679"/>
    </source>
</evidence>
<dbReference type="PROSITE" id="PS50112">
    <property type="entry name" value="PAS"/>
    <property type="match status" value="1"/>
</dbReference>
<dbReference type="PANTHER" id="PTHR41523:SF8">
    <property type="entry name" value="ETHYLENE RESPONSE SENSOR PROTEIN"/>
    <property type="match status" value="1"/>
</dbReference>
<dbReference type="GO" id="GO:0005524">
    <property type="term" value="F:ATP binding"/>
    <property type="evidence" value="ECO:0007669"/>
    <property type="project" value="UniProtKB-KW"/>
</dbReference>
<keyword evidence="3" id="KW-0597">Phosphoprotein</keyword>
<dbReference type="InterPro" id="IPR035965">
    <property type="entry name" value="PAS-like_dom_sf"/>
</dbReference>